<organism evidence="2 3">
    <name type="scientific">Pseudovirgaria hyperparasitica</name>
    <dbReference type="NCBI Taxonomy" id="470096"/>
    <lineage>
        <taxon>Eukaryota</taxon>
        <taxon>Fungi</taxon>
        <taxon>Dikarya</taxon>
        <taxon>Ascomycota</taxon>
        <taxon>Pezizomycotina</taxon>
        <taxon>Dothideomycetes</taxon>
        <taxon>Dothideomycetes incertae sedis</taxon>
        <taxon>Acrospermales</taxon>
        <taxon>Acrospermaceae</taxon>
        <taxon>Pseudovirgaria</taxon>
    </lineage>
</organism>
<dbReference type="Proteomes" id="UP000799437">
    <property type="component" value="Unassembled WGS sequence"/>
</dbReference>
<evidence type="ECO:0000313" key="2">
    <source>
        <dbReference type="EMBL" id="KAF2753407.1"/>
    </source>
</evidence>
<dbReference type="AlphaFoldDB" id="A0A6A6VVY3"/>
<evidence type="ECO:0000256" key="1">
    <source>
        <dbReference type="SAM" id="Phobius"/>
    </source>
</evidence>
<reference evidence="2" key="1">
    <citation type="journal article" date="2020" name="Stud. Mycol.">
        <title>101 Dothideomycetes genomes: a test case for predicting lifestyles and emergence of pathogens.</title>
        <authorList>
            <person name="Haridas S."/>
            <person name="Albert R."/>
            <person name="Binder M."/>
            <person name="Bloem J."/>
            <person name="Labutti K."/>
            <person name="Salamov A."/>
            <person name="Andreopoulos B."/>
            <person name="Baker S."/>
            <person name="Barry K."/>
            <person name="Bills G."/>
            <person name="Bluhm B."/>
            <person name="Cannon C."/>
            <person name="Castanera R."/>
            <person name="Culley D."/>
            <person name="Daum C."/>
            <person name="Ezra D."/>
            <person name="Gonzalez J."/>
            <person name="Henrissat B."/>
            <person name="Kuo A."/>
            <person name="Liang C."/>
            <person name="Lipzen A."/>
            <person name="Lutzoni F."/>
            <person name="Magnuson J."/>
            <person name="Mondo S."/>
            <person name="Nolan M."/>
            <person name="Ohm R."/>
            <person name="Pangilinan J."/>
            <person name="Park H.-J."/>
            <person name="Ramirez L."/>
            <person name="Alfaro M."/>
            <person name="Sun H."/>
            <person name="Tritt A."/>
            <person name="Yoshinaga Y."/>
            <person name="Zwiers L.-H."/>
            <person name="Turgeon B."/>
            <person name="Goodwin S."/>
            <person name="Spatafora J."/>
            <person name="Crous P."/>
            <person name="Grigoriev I."/>
        </authorList>
    </citation>
    <scope>NUCLEOTIDE SEQUENCE</scope>
    <source>
        <strain evidence="2">CBS 121739</strain>
    </source>
</reference>
<dbReference type="RefSeq" id="XP_033595858.1">
    <property type="nucleotide sequence ID" value="XM_033739853.1"/>
</dbReference>
<proteinExistence type="predicted"/>
<keyword evidence="1" id="KW-0472">Membrane</keyword>
<feature type="transmembrane region" description="Helical" evidence="1">
    <location>
        <begin position="39"/>
        <end position="67"/>
    </location>
</feature>
<accession>A0A6A6VVY3</accession>
<dbReference type="GeneID" id="54480907"/>
<dbReference type="EMBL" id="ML996584">
    <property type="protein sequence ID" value="KAF2753407.1"/>
    <property type="molecule type" value="Genomic_DNA"/>
</dbReference>
<keyword evidence="1" id="KW-1133">Transmembrane helix</keyword>
<keyword evidence="3" id="KW-1185">Reference proteome</keyword>
<gene>
    <name evidence="2" type="ORF">EJ05DRAFT_213991</name>
</gene>
<evidence type="ECO:0000313" key="3">
    <source>
        <dbReference type="Proteomes" id="UP000799437"/>
    </source>
</evidence>
<sequence length="81" mass="9032">MRNMTELSVDLTGPGYGEIGARDLTVPEFSLVDVAQSAWGWSLVIFVVVISASMIRMISGWLVGMLLHKSLLREQGRIRRL</sequence>
<keyword evidence="1" id="KW-0812">Transmembrane</keyword>
<name>A0A6A6VVY3_9PEZI</name>
<protein>
    <submittedName>
        <fullName evidence="2">Uncharacterized protein</fullName>
    </submittedName>
</protein>